<feature type="region of interest" description="Disordered" evidence="1">
    <location>
        <begin position="131"/>
        <end position="153"/>
    </location>
</feature>
<evidence type="ECO:0000256" key="1">
    <source>
        <dbReference type="SAM" id="MobiDB-lite"/>
    </source>
</evidence>
<protein>
    <submittedName>
        <fullName evidence="2">Uncharacterized protein</fullName>
    </submittedName>
</protein>
<keyword evidence="3" id="KW-1185">Reference proteome</keyword>
<gene>
    <name evidence="2" type="ORF">PHACADRAFT_214009</name>
</gene>
<reference evidence="2 3" key="1">
    <citation type="journal article" date="2012" name="BMC Genomics">
        <title>Comparative genomics of the white-rot fungi, Phanerochaete carnosa and P. chrysosporium, to elucidate the genetic basis of the distinct wood types they colonize.</title>
        <authorList>
            <person name="Suzuki H."/>
            <person name="MacDonald J."/>
            <person name="Syed K."/>
            <person name="Salamov A."/>
            <person name="Hori C."/>
            <person name="Aerts A."/>
            <person name="Henrissat B."/>
            <person name="Wiebenga A."/>
            <person name="vanKuyk P.A."/>
            <person name="Barry K."/>
            <person name="Lindquist E."/>
            <person name="LaButti K."/>
            <person name="Lapidus A."/>
            <person name="Lucas S."/>
            <person name="Coutinho P."/>
            <person name="Gong Y."/>
            <person name="Samejima M."/>
            <person name="Mahadevan R."/>
            <person name="Abou-Zaid M."/>
            <person name="de Vries R.P."/>
            <person name="Igarashi K."/>
            <person name="Yadav J.S."/>
            <person name="Grigoriev I.V."/>
            <person name="Master E.R."/>
        </authorList>
    </citation>
    <scope>NUCLEOTIDE SEQUENCE [LARGE SCALE GENOMIC DNA]</scope>
    <source>
        <strain evidence="2 3">HHB-10118-sp</strain>
    </source>
</reference>
<dbReference type="KEGG" id="pco:PHACADRAFT_214009"/>
<organism evidence="2 3">
    <name type="scientific">Phanerochaete carnosa (strain HHB-10118-sp)</name>
    <name type="common">White-rot fungus</name>
    <name type="synonym">Peniophora carnosa</name>
    <dbReference type="NCBI Taxonomy" id="650164"/>
    <lineage>
        <taxon>Eukaryota</taxon>
        <taxon>Fungi</taxon>
        <taxon>Dikarya</taxon>
        <taxon>Basidiomycota</taxon>
        <taxon>Agaricomycotina</taxon>
        <taxon>Agaricomycetes</taxon>
        <taxon>Polyporales</taxon>
        <taxon>Phanerochaetaceae</taxon>
        <taxon>Phanerochaete</taxon>
    </lineage>
</organism>
<evidence type="ECO:0000313" key="3">
    <source>
        <dbReference type="Proteomes" id="UP000008370"/>
    </source>
</evidence>
<name>K5VU61_PHACS</name>
<dbReference type="Proteomes" id="UP000008370">
    <property type="component" value="Unassembled WGS sequence"/>
</dbReference>
<evidence type="ECO:0000313" key="2">
    <source>
        <dbReference type="EMBL" id="EKM50300.1"/>
    </source>
</evidence>
<feature type="compositionally biased region" description="Acidic residues" evidence="1">
    <location>
        <begin position="268"/>
        <end position="281"/>
    </location>
</feature>
<proteinExistence type="predicted"/>
<dbReference type="RefSeq" id="XP_007401483.1">
    <property type="nucleotide sequence ID" value="XM_007401421.1"/>
</dbReference>
<dbReference type="AlphaFoldDB" id="K5VU61"/>
<dbReference type="GeneID" id="18913449"/>
<accession>K5VU61</accession>
<feature type="region of interest" description="Disordered" evidence="1">
    <location>
        <begin position="68"/>
        <end position="109"/>
    </location>
</feature>
<feature type="compositionally biased region" description="Basic and acidic residues" evidence="1">
    <location>
        <begin position="83"/>
        <end position="99"/>
    </location>
</feature>
<dbReference type="InParanoid" id="K5VU61"/>
<feature type="non-terminal residue" evidence="2">
    <location>
        <position position="1"/>
    </location>
</feature>
<dbReference type="EMBL" id="JH930479">
    <property type="protein sequence ID" value="EKM50300.1"/>
    <property type="molecule type" value="Genomic_DNA"/>
</dbReference>
<feature type="region of interest" description="Disordered" evidence="1">
    <location>
        <begin position="248"/>
        <end position="287"/>
    </location>
</feature>
<dbReference type="HOGENOM" id="CLU_971641_0_0_1"/>
<sequence>MSTGEFFDDLDDSVEELDSWLTIYRRLVRTAPPSLLEIAQTALGAMNDVYIKRVEEQDQVGAELVGAERGRATARVDSVAQEHGLRSSHGGDDNGDDARGQPLPARRPEQYGRYSDASLLITFLQNQALARPLSPRQPTHVPGYNDQPPRENNVRQAARTVVSTAIQFTSNRPTADTTEQGAALPRSYPLSSQCDLPSGRADHLSNPVATSGPGYRVRSPPQLWALAPKVLYCRPAAHANAVIGRSGYRKSLTPQTENQKGKKRALDVEEVEEDNVDEEHDGDERDR</sequence>